<feature type="domain" description="BTB" evidence="5">
    <location>
        <begin position="16"/>
        <end position="107"/>
    </location>
</feature>
<keyword evidence="2" id="KW-0880">Kelch repeat</keyword>
<dbReference type="Pfam" id="PF01344">
    <property type="entry name" value="Kelch_1"/>
    <property type="match status" value="1"/>
</dbReference>
<dbReference type="InterPro" id="IPR006652">
    <property type="entry name" value="Kelch_1"/>
</dbReference>
<evidence type="ECO:0000256" key="4">
    <source>
        <dbReference type="ARBA" id="ARBA00022786"/>
    </source>
</evidence>
<dbReference type="WBParaSite" id="Hba_07125">
    <property type="protein sequence ID" value="Hba_07125"/>
    <property type="gene ID" value="Hba_07125"/>
</dbReference>
<keyword evidence="3" id="KW-0677">Repeat</keyword>
<dbReference type="AlphaFoldDB" id="A0A1I7WPP0"/>
<dbReference type="SMART" id="SM00875">
    <property type="entry name" value="BACK"/>
    <property type="match status" value="1"/>
</dbReference>
<evidence type="ECO:0000313" key="7">
    <source>
        <dbReference type="Proteomes" id="UP000095283"/>
    </source>
</evidence>
<dbReference type="FunFam" id="1.25.40.420:FF:000001">
    <property type="entry name" value="Kelch-like family member 12"/>
    <property type="match status" value="1"/>
</dbReference>
<dbReference type="PANTHER" id="PTHR24412">
    <property type="entry name" value="KELCH PROTEIN"/>
    <property type="match status" value="1"/>
</dbReference>
<dbReference type="SMART" id="SM00225">
    <property type="entry name" value="BTB"/>
    <property type="match status" value="1"/>
</dbReference>
<evidence type="ECO:0000259" key="5">
    <source>
        <dbReference type="SMART" id="SM00225"/>
    </source>
</evidence>
<dbReference type="InterPro" id="IPR015915">
    <property type="entry name" value="Kelch-typ_b-propeller"/>
</dbReference>
<reference evidence="8" key="1">
    <citation type="submission" date="2016-11" db="UniProtKB">
        <authorList>
            <consortium name="WormBaseParasite"/>
        </authorList>
    </citation>
    <scope>IDENTIFICATION</scope>
</reference>
<evidence type="ECO:0000313" key="8">
    <source>
        <dbReference type="WBParaSite" id="Hba_07125"/>
    </source>
</evidence>
<dbReference type="SUPFAM" id="SSF117281">
    <property type="entry name" value="Kelch motif"/>
    <property type="match status" value="1"/>
</dbReference>
<proteinExistence type="predicted"/>
<feature type="domain" description="BACK" evidence="6">
    <location>
        <begin position="112"/>
        <end position="203"/>
    </location>
</feature>
<keyword evidence="7" id="KW-1185">Reference proteome</keyword>
<organism evidence="7 8">
    <name type="scientific">Heterorhabditis bacteriophora</name>
    <name type="common">Entomopathogenic nematode worm</name>
    <dbReference type="NCBI Taxonomy" id="37862"/>
    <lineage>
        <taxon>Eukaryota</taxon>
        <taxon>Metazoa</taxon>
        <taxon>Ecdysozoa</taxon>
        <taxon>Nematoda</taxon>
        <taxon>Chromadorea</taxon>
        <taxon>Rhabditida</taxon>
        <taxon>Rhabditina</taxon>
        <taxon>Rhabditomorpha</taxon>
        <taxon>Strongyloidea</taxon>
        <taxon>Heterorhabditidae</taxon>
        <taxon>Heterorhabditis</taxon>
    </lineage>
</organism>
<sequence length="296" mass="33092">MIDLGVGDDPIVGNKDDVSQIAGSSSGTITTPLYHNVVVNGTRIHSRQQEVQMVDIDVATLDALINFCYTGEIRITDVNVQSILPAACLLQLNEVQEVCCEFLKKQLDPSNCLGIRAFADTHACRELMRSADKYTLQNFQDVVGTEEFLLLPPNQLIELISSEELNVRSEEQVFAAVIQWIRYDLAVRKQYLSRVSSDLFYVNIIILISLVGGWCSGDAIASVERLDPGKAIPVWQCVAPMSKRRCGVGVAVVDDLLYAVGGHDGQTYLNSIERYFSESFQCILFKFSHHSFYFYF</sequence>
<dbReference type="Proteomes" id="UP000095283">
    <property type="component" value="Unplaced"/>
</dbReference>
<dbReference type="SMART" id="SM00612">
    <property type="entry name" value="Kelch"/>
    <property type="match status" value="1"/>
</dbReference>
<dbReference type="InterPro" id="IPR011333">
    <property type="entry name" value="SKP1/BTB/POZ_sf"/>
</dbReference>
<protein>
    <submittedName>
        <fullName evidence="8">BACK domain-containing protein</fullName>
    </submittedName>
</protein>
<evidence type="ECO:0000259" key="6">
    <source>
        <dbReference type="SMART" id="SM00875"/>
    </source>
</evidence>
<keyword evidence="4" id="KW-0833">Ubl conjugation pathway</keyword>
<comment type="pathway">
    <text evidence="1">Protein modification; protein ubiquitination.</text>
</comment>
<evidence type="ECO:0000256" key="1">
    <source>
        <dbReference type="ARBA" id="ARBA00004906"/>
    </source>
</evidence>
<dbReference type="Gene3D" id="3.30.710.10">
    <property type="entry name" value="Potassium Channel Kv1.1, Chain A"/>
    <property type="match status" value="1"/>
</dbReference>
<evidence type="ECO:0000256" key="3">
    <source>
        <dbReference type="ARBA" id="ARBA00022737"/>
    </source>
</evidence>
<name>A0A1I7WPP0_HETBA</name>
<dbReference type="PANTHER" id="PTHR24412:SF451">
    <property type="entry name" value="KELCH-LIKE PROTEIN 20"/>
    <property type="match status" value="1"/>
</dbReference>
<evidence type="ECO:0000256" key="2">
    <source>
        <dbReference type="ARBA" id="ARBA00022441"/>
    </source>
</evidence>
<dbReference type="InterPro" id="IPR011705">
    <property type="entry name" value="BACK"/>
</dbReference>
<dbReference type="Gene3D" id="2.120.10.80">
    <property type="entry name" value="Kelch-type beta propeller"/>
    <property type="match status" value="1"/>
</dbReference>
<dbReference type="Gene3D" id="1.25.40.420">
    <property type="match status" value="1"/>
</dbReference>
<dbReference type="InterPro" id="IPR000210">
    <property type="entry name" value="BTB/POZ_dom"/>
</dbReference>
<dbReference type="SUPFAM" id="SSF54695">
    <property type="entry name" value="POZ domain"/>
    <property type="match status" value="1"/>
</dbReference>
<dbReference type="Pfam" id="PF00651">
    <property type="entry name" value="BTB"/>
    <property type="match status" value="1"/>
</dbReference>
<dbReference type="Pfam" id="PF07707">
    <property type="entry name" value="BACK"/>
    <property type="match status" value="1"/>
</dbReference>
<accession>A0A1I7WPP0</accession>